<dbReference type="Pfam" id="PF09969">
    <property type="entry name" value="DUF2203"/>
    <property type="match status" value="1"/>
</dbReference>
<dbReference type="OrthoDB" id="9802910at2"/>
<dbReference type="KEGG" id="ruv:EC9_22440"/>
<evidence type="ECO:0008006" key="3">
    <source>
        <dbReference type="Google" id="ProtNLM"/>
    </source>
</evidence>
<organism evidence="1 2">
    <name type="scientific">Rosistilla ulvae</name>
    <dbReference type="NCBI Taxonomy" id="1930277"/>
    <lineage>
        <taxon>Bacteria</taxon>
        <taxon>Pseudomonadati</taxon>
        <taxon>Planctomycetota</taxon>
        <taxon>Planctomycetia</taxon>
        <taxon>Pirellulales</taxon>
        <taxon>Pirellulaceae</taxon>
        <taxon>Rosistilla</taxon>
    </lineage>
</organism>
<gene>
    <name evidence="1" type="ORF">EC9_22440</name>
</gene>
<sequence>MTTTAAATRWFTPAKADKTLPLVSAIVSDIKELREAVKLRQSRVDEVLMSRPDASSGPYHEELEAMRRSLDEDRRQIRAFISELTAIGAEIVEGDDSAVEFPAWVGDRAVRLRWSLNEPGVNSWRELADPITTDREIDSVLFGEGPDIASYSGR</sequence>
<evidence type="ECO:0000313" key="2">
    <source>
        <dbReference type="Proteomes" id="UP000319557"/>
    </source>
</evidence>
<dbReference type="AlphaFoldDB" id="A0A517LZK7"/>
<evidence type="ECO:0000313" key="1">
    <source>
        <dbReference type="EMBL" id="QDS88058.1"/>
    </source>
</evidence>
<keyword evidence="2" id="KW-1185">Reference proteome</keyword>
<protein>
    <recommendedName>
        <fullName evidence="3">DUF2203 domain-containing protein</fullName>
    </recommendedName>
</protein>
<dbReference type="EMBL" id="CP036261">
    <property type="protein sequence ID" value="QDS88058.1"/>
    <property type="molecule type" value="Genomic_DNA"/>
</dbReference>
<dbReference type="Proteomes" id="UP000319557">
    <property type="component" value="Chromosome"/>
</dbReference>
<accession>A0A517LZK7</accession>
<proteinExistence type="predicted"/>
<name>A0A517LZK7_9BACT</name>
<dbReference type="InterPro" id="IPR018699">
    <property type="entry name" value="DUF2203"/>
</dbReference>
<dbReference type="RefSeq" id="WP_145344935.1">
    <property type="nucleotide sequence ID" value="NZ_CP036261.1"/>
</dbReference>
<reference evidence="1 2" key="1">
    <citation type="submission" date="2019-02" db="EMBL/GenBank/DDBJ databases">
        <title>Deep-cultivation of Planctomycetes and their phenomic and genomic characterization uncovers novel biology.</title>
        <authorList>
            <person name="Wiegand S."/>
            <person name="Jogler M."/>
            <person name="Boedeker C."/>
            <person name="Pinto D."/>
            <person name="Vollmers J."/>
            <person name="Rivas-Marin E."/>
            <person name="Kohn T."/>
            <person name="Peeters S.H."/>
            <person name="Heuer A."/>
            <person name="Rast P."/>
            <person name="Oberbeckmann S."/>
            <person name="Bunk B."/>
            <person name="Jeske O."/>
            <person name="Meyerdierks A."/>
            <person name="Storesund J.E."/>
            <person name="Kallscheuer N."/>
            <person name="Luecker S."/>
            <person name="Lage O.M."/>
            <person name="Pohl T."/>
            <person name="Merkel B.J."/>
            <person name="Hornburger P."/>
            <person name="Mueller R.-W."/>
            <person name="Bruemmer F."/>
            <person name="Labrenz M."/>
            <person name="Spormann A.M."/>
            <person name="Op den Camp H."/>
            <person name="Overmann J."/>
            <person name="Amann R."/>
            <person name="Jetten M.S.M."/>
            <person name="Mascher T."/>
            <person name="Medema M.H."/>
            <person name="Devos D.P."/>
            <person name="Kaster A.-K."/>
            <person name="Ovreas L."/>
            <person name="Rohde M."/>
            <person name="Galperin M.Y."/>
            <person name="Jogler C."/>
        </authorList>
    </citation>
    <scope>NUCLEOTIDE SEQUENCE [LARGE SCALE GENOMIC DNA]</scope>
    <source>
        <strain evidence="1 2">EC9</strain>
    </source>
</reference>